<gene>
    <name evidence="2" type="ORF">ACFPPA_10020</name>
</gene>
<evidence type="ECO:0000313" key="2">
    <source>
        <dbReference type="EMBL" id="MFC5526079.1"/>
    </source>
</evidence>
<comment type="caution">
    <text evidence="2">The sequence shown here is derived from an EMBL/GenBank/DDBJ whole genome shotgun (WGS) entry which is preliminary data.</text>
</comment>
<feature type="compositionally biased region" description="Low complexity" evidence="1">
    <location>
        <begin position="70"/>
        <end position="82"/>
    </location>
</feature>
<protein>
    <submittedName>
        <fullName evidence="2">Uncharacterized protein</fullName>
    </submittedName>
</protein>
<reference evidence="3" key="1">
    <citation type="journal article" date="2019" name="Int. J. Syst. Evol. Microbiol.">
        <title>The Global Catalogue of Microorganisms (GCM) 10K type strain sequencing project: providing services to taxonomists for standard genome sequencing and annotation.</title>
        <authorList>
            <consortium name="The Broad Institute Genomics Platform"/>
            <consortium name="The Broad Institute Genome Sequencing Center for Infectious Disease"/>
            <person name="Wu L."/>
            <person name="Ma J."/>
        </authorList>
    </citation>
    <scope>NUCLEOTIDE SEQUENCE [LARGE SCALE GENOMIC DNA]</scope>
    <source>
        <strain evidence="3">CGMCC 1.16619</strain>
    </source>
</reference>
<evidence type="ECO:0000313" key="3">
    <source>
        <dbReference type="Proteomes" id="UP001596114"/>
    </source>
</evidence>
<dbReference type="Proteomes" id="UP001596114">
    <property type="component" value="Unassembled WGS sequence"/>
</dbReference>
<dbReference type="EMBL" id="JBHSNF010000002">
    <property type="protein sequence ID" value="MFC5526079.1"/>
    <property type="molecule type" value="Genomic_DNA"/>
</dbReference>
<organism evidence="2 3">
    <name type="scientific">Rhodanobacter ginsengisoli</name>
    <dbReference type="NCBI Taxonomy" id="418646"/>
    <lineage>
        <taxon>Bacteria</taxon>
        <taxon>Pseudomonadati</taxon>
        <taxon>Pseudomonadota</taxon>
        <taxon>Gammaproteobacteria</taxon>
        <taxon>Lysobacterales</taxon>
        <taxon>Rhodanobacteraceae</taxon>
        <taxon>Rhodanobacter</taxon>
    </lineage>
</organism>
<feature type="region of interest" description="Disordered" evidence="1">
    <location>
        <begin position="66"/>
        <end position="143"/>
    </location>
</feature>
<proteinExistence type="predicted"/>
<sequence>MTISRTEHGHPIRHALLTGALALLPVAAAGAWQSAPQPVIKPVPVVIAPAPDLQFQQTVQQQQVRDELQKSQLQQQLHQSVSDNAKRPGAKHPHLQRQLDQADRAQADRDRAEQEARLDRYRDRTALPRVIPRDLPASARSGN</sequence>
<dbReference type="RefSeq" id="WP_377319626.1">
    <property type="nucleotide sequence ID" value="NZ_JBHSNF010000002.1"/>
</dbReference>
<feature type="compositionally biased region" description="Basic and acidic residues" evidence="1">
    <location>
        <begin position="100"/>
        <end position="126"/>
    </location>
</feature>
<name>A0ABW0QM98_9GAMM</name>
<accession>A0ABW0QM98</accession>
<keyword evidence="3" id="KW-1185">Reference proteome</keyword>
<evidence type="ECO:0000256" key="1">
    <source>
        <dbReference type="SAM" id="MobiDB-lite"/>
    </source>
</evidence>